<dbReference type="SUPFAM" id="SSF52540">
    <property type="entry name" value="P-loop containing nucleoside triphosphate hydrolases"/>
    <property type="match status" value="1"/>
</dbReference>
<dbReference type="InterPro" id="IPR014001">
    <property type="entry name" value="Helicase_ATP-bd"/>
</dbReference>
<dbReference type="PANTHER" id="PTHR47396">
    <property type="entry name" value="TYPE I RESTRICTION ENZYME ECOKI R PROTEIN"/>
    <property type="match status" value="1"/>
</dbReference>
<keyword evidence="4" id="KW-1185">Reference proteome</keyword>
<dbReference type="InterPro" id="IPR013670">
    <property type="entry name" value="EcoEI_R_C_dom"/>
</dbReference>
<dbReference type="SMART" id="SM00487">
    <property type="entry name" value="DEXDc"/>
    <property type="match status" value="1"/>
</dbReference>
<evidence type="ECO:0000259" key="2">
    <source>
        <dbReference type="PROSITE" id="PS51194"/>
    </source>
</evidence>
<dbReference type="GO" id="GO:0003677">
    <property type="term" value="F:DNA binding"/>
    <property type="evidence" value="ECO:0007669"/>
    <property type="project" value="InterPro"/>
</dbReference>
<feature type="domain" description="Helicase ATP-binding" evidence="1">
    <location>
        <begin position="391"/>
        <end position="575"/>
    </location>
</feature>
<dbReference type="GO" id="GO:0005829">
    <property type="term" value="C:cytosol"/>
    <property type="evidence" value="ECO:0007669"/>
    <property type="project" value="TreeGrafter"/>
</dbReference>
<reference evidence="3 4" key="1">
    <citation type="submission" date="2019-03" db="EMBL/GenBank/DDBJ databases">
        <title>Genomic Encyclopedia of Type Strains, Phase IV (KMG-IV): sequencing the most valuable type-strain genomes for metagenomic binning, comparative biology and taxonomic classification.</title>
        <authorList>
            <person name="Goeker M."/>
        </authorList>
    </citation>
    <scope>NUCLEOTIDE SEQUENCE [LARGE SCALE GENOMIC DNA]</scope>
    <source>
        <strain evidence="3 4">DSM 15969</strain>
    </source>
</reference>
<accession>A0A4R1PZ31</accession>
<dbReference type="SMART" id="SM00490">
    <property type="entry name" value="HELICc"/>
    <property type="match status" value="1"/>
</dbReference>
<dbReference type="InterPro" id="IPR006935">
    <property type="entry name" value="Helicase/UvrB_N"/>
</dbReference>
<organism evidence="3 4">
    <name type="scientific">Anaerospora hongkongensis</name>
    <dbReference type="NCBI Taxonomy" id="244830"/>
    <lineage>
        <taxon>Bacteria</taxon>
        <taxon>Bacillati</taxon>
        <taxon>Bacillota</taxon>
        <taxon>Negativicutes</taxon>
        <taxon>Selenomonadales</taxon>
        <taxon>Sporomusaceae</taxon>
        <taxon>Anaerospora</taxon>
    </lineage>
</organism>
<dbReference type="GO" id="GO:0016787">
    <property type="term" value="F:hydrolase activity"/>
    <property type="evidence" value="ECO:0007669"/>
    <property type="project" value="InterPro"/>
</dbReference>
<dbReference type="GO" id="GO:0005524">
    <property type="term" value="F:ATP binding"/>
    <property type="evidence" value="ECO:0007669"/>
    <property type="project" value="InterPro"/>
</dbReference>
<proteinExistence type="predicted"/>
<comment type="caution">
    <text evidence="3">The sequence shown here is derived from an EMBL/GenBank/DDBJ whole genome shotgun (WGS) entry which is preliminary data.</text>
</comment>
<dbReference type="InterPro" id="IPR050742">
    <property type="entry name" value="Helicase_Restrict-Modif_Enz"/>
</dbReference>
<dbReference type="PROSITE" id="PS51194">
    <property type="entry name" value="HELICASE_CTER"/>
    <property type="match status" value="1"/>
</dbReference>
<dbReference type="AlphaFoldDB" id="A0A4R1PZ31"/>
<protein>
    <submittedName>
        <fullName evidence="3">Type I restriction enzyme R subunit</fullName>
    </submittedName>
</protein>
<dbReference type="Pfam" id="PF04851">
    <property type="entry name" value="ResIII"/>
    <property type="match status" value="1"/>
</dbReference>
<dbReference type="PANTHER" id="PTHR47396:SF1">
    <property type="entry name" value="ATP-DEPENDENT HELICASE IRC3-RELATED"/>
    <property type="match status" value="1"/>
</dbReference>
<dbReference type="RefSeq" id="WP_132080284.1">
    <property type="nucleotide sequence ID" value="NZ_SLUI01000007.1"/>
</dbReference>
<sequence length="1085" mass="123922">MKSNFSFLEGRWPLLASIGMMAERYIHTDSNSCFIKLGLFAESMVRLIFTLDQIEEPQVDNTHANRIRILKNEGLLPKDIDDILYVLRQTRNKAAHDGYESTEQAMLLVQFAYKLGGWFMQTYGDWNYEPVAFVKPHAIANDLALSSDSKQQEERIKELTTQIKQDVAALQPIPLAERRKQSISSAEKINLSEKETRYLIDEQLRQVGWEADSLHIRYSKGIRPQRGKNLAIAEWPTDSMVGGRGFVDYALFVGTQLVGVVEAKRHLTDVPAVIDYQCKEYAQKIKAEHAGYRIHQWGDYQVPFLFATNGRKYLKQLETKSGIWFLDARKPTNLAKALQGWPSPQGLLELLAQDIDKANQVLANTSYDLLSDKDGLNLRDYQIKAIQSAEQAVAEGKQTVLLSMATGTGKTRTILGLIYRLIKTSRFKRVLFLVDRTALGEQAQDVFKEVKLEDLMTLDEIYNIKGLEDKEIDKETKIHVATVQSLVKRILYADGESMPAVTDYDLIVIDEAHRGYILDKEMGEEELLYRNQEDYVSKYRTVIEYFDAVKIALTATPALHTTEIFGTPVFNYTYREAVIEGYLVDHDAPHTLKTKLAMEGIRYCKGDIVALYDPVTGEITNSHELEDELNFDIESFNRKVITESFNKTVLEEIAKYINPDGQGKTLIFAVDDAHADLIVKLLKVIYQEYGVDRDAIMKITGSVAGGNKKKVLEAIKKFKNEKYPNLVVTVDLLTTGIDVPEISTLVFMRRVKSRILFEQMLGRATRLCSDIDKTHFEIFDPVGVYESLEPLSTMKPVVANKGATFADLINGLEVLETEAQKKNQLDLIIAKLQRAKRKVNSQLLEHFIDLSGGQNPAQFIETLQTLTIEKAQDHILEHKRLFELLNEGGYHPGRATVVSFKEDELLYHTRGYGNAQKPQDYLEEFKRFVEDNKDKIAALNIVCTRPKELTRETLKSLKLELDRNRFTEVQLNSAWREIRNEEITADIITFIRRLTLGSPLISHEQRIKNAVNKLKQNHRFSKMELDWLGRIEKHLLHESILAVDTFETGAFKSKGGYKVINKVFSNKLEEIIAELNDYLYDDWSA</sequence>
<dbReference type="Gene3D" id="3.90.1570.30">
    <property type="match status" value="1"/>
</dbReference>
<dbReference type="Pfam" id="PF08463">
    <property type="entry name" value="EcoEI_R_C"/>
    <property type="match status" value="1"/>
</dbReference>
<dbReference type="GO" id="GO:0006304">
    <property type="term" value="P:DNA modification"/>
    <property type="evidence" value="ECO:0007669"/>
    <property type="project" value="InterPro"/>
</dbReference>
<dbReference type="PROSITE" id="PS51192">
    <property type="entry name" value="HELICASE_ATP_BIND_1"/>
    <property type="match status" value="1"/>
</dbReference>
<dbReference type="InterPro" id="IPR027417">
    <property type="entry name" value="P-loop_NTPase"/>
</dbReference>
<name>A0A4R1PZ31_9FIRM</name>
<dbReference type="OrthoDB" id="9758243at2"/>
<evidence type="ECO:0000313" key="3">
    <source>
        <dbReference type="EMBL" id="TCL36801.1"/>
    </source>
</evidence>
<dbReference type="CDD" id="cd18799">
    <property type="entry name" value="SF2_C_EcoAI-like"/>
    <property type="match status" value="1"/>
</dbReference>
<dbReference type="Pfam" id="PF00271">
    <property type="entry name" value="Helicase_C"/>
    <property type="match status" value="1"/>
</dbReference>
<evidence type="ECO:0000259" key="1">
    <source>
        <dbReference type="PROSITE" id="PS51192"/>
    </source>
</evidence>
<feature type="domain" description="Helicase C-terminal" evidence="2">
    <location>
        <begin position="649"/>
        <end position="813"/>
    </location>
</feature>
<evidence type="ECO:0000313" key="4">
    <source>
        <dbReference type="Proteomes" id="UP000295063"/>
    </source>
</evidence>
<dbReference type="EMBL" id="SLUI01000007">
    <property type="protein sequence ID" value="TCL36801.1"/>
    <property type="molecule type" value="Genomic_DNA"/>
</dbReference>
<dbReference type="Proteomes" id="UP000295063">
    <property type="component" value="Unassembled WGS sequence"/>
</dbReference>
<dbReference type="InterPro" id="IPR001650">
    <property type="entry name" value="Helicase_C-like"/>
</dbReference>
<dbReference type="NCBIfam" id="NF008521">
    <property type="entry name" value="PRK11448.1"/>
    <property type="match status" value="1"/>
</dbReference>
<dbReference type="Gene3D" id="3.40.50.300">
    <property type="entry name" value="P-loop containing nucleotide triphosphate hydrolases"/>
    <property type="match status" value="2"/>
</dbReference>
<dbReference type="CDD" id="cd18032">
    <property type="entry name" value="DEXHc_RE_I_III_res"/>
    <property type="match status" value="1"/>
</dbReference>
<gene>
    <name evidence="3" type="ORF">EV210_10763</name>
</gene>